<sequence>MQNVIRERKEKEKRELTGCVTTSKSEEETDCPKLLFEDYREIEEKRGSGRTVQLVCGQRLVGFLVPKEKWADFLKGLKARGPDLLYLKTKTRRPVTTCSKIEMIELKT</sequence>
<name>A0ABQ4YEK8_9ASTR</name>
<reference evidence="1" key="2">
    <citation type="submission" date="2022-01" db="EMBL/GenBank/DDBJ databases">
        <authorList>
            <person name="Yamashiro T."/>
            <person name="Shiraishi A."/>
            <person name="Satake H."/>
            <person name="Nakayama K."/>
        </authorList>
    </citation>
    <scope>NUCLEOTIDE SEQUENCE</scope>
</reference>
<comment type="caution">
    <text evidence="1">The sequence shown here is derived from an EMBL/GenBank/DDBJ whole genome shotgun (WGS) entry which is preliminary data.</text>
</comment>
<dbReference type="Proteomes" id="UP001151760">
    <property type="component" value="Unassembled WGS sequence"/>
</dbReference>
<keyword evidence="2" id="KW-1185">Reference proteome</keyword>
<organism evidence="1 2">
    <name type="scientific">Tanacetum coccineum</name>
    <dbReference type="NCBI Taxonomy" id="301880"/>
    <lineage>
        <taxon>Eukaryota</taxon>
        <taxon>Viridiplantae</taxon>
        <taxon>Streptophyta</taxon>
        <taxon>Embryophyta</taxon>
        <taxon>Tracheophyta</taxon>
        <taxon>Spermatophyta</taxon>
        <taxon>Magnoliopsida</taxon>
        <taxon>eudicotyledons</taxon>
        <taxon>Gunneridae</taxon>
        <taxon>Pentapetalae</taxon>
        <taxon>asterids</taxon>
        <taxon>campanulids</taxon>
        <taxon>Asterales</taxon>
        <taxon>Asteraceae</taxon>
        <taxon>Asteroideae</taxon>
        <taxon>Anthemideae</taxon>
        <taxon>Anthemidinae</taxon>
        <taxon>Tanacetum</taxon>
    </lineage>
</organism>
<accession>A0ABQ4YEK8</accession>
<gene>
    <name evidence="1" type="ORF">Tco_0725193</name>
</gene>
<evidence type="ECO:0000313" key="2">
    <source>
        <dbReference type="Proteomes" id="UP001151760"/>
    </source>
</evidence>
<protein>
    <submittedName>
        <fullName evidence="1">Uncharacterized protein</fullName>
    </submittedName>
</protein>
<reference evidence="1" key="1">
    <citation type="journal article" date="2022" name="Int. J. Mol. Sci.">
        <title>Draft Genome of Tanacetum Coccineum: Genomic Comparison of Closely Related Tanacetum-Family Plants.</title>
        <authorList>
            <person name="Yamashiro T."/>
            <person name="Shiraishi A."/>
            <person name="Nakayama K."/>
            <person name="Satake H."/>
        </authorList>
    </citation>
    <scope>NUCLEOTIDE SEQUENCE</scope>
</reference>
<dbReference type="EMBL" id="BQNB010010294">
    <property type="protein sequence ID" value="GJS75312.1"/>
    <property type="molecule type" value="Genomic_DNA"/>
</dbReference>
<proteinExistence type="predicted"/>
<evidence type="ECO:0000313" key="1">
    <source>
        <dbReference type="EMBL" id="GJS75312.1"/>
    </source>
</evidence>